<dbReference type="RefSeq" id="WP_006566886.1">
    <property type="nucleotide sequence ID" value="NZ_CACRSQ010000003.1"/>
</dbReference>
<dbReference type="GO" id="GO:0051539">
    <property type="term" value="F:4 iron, 4 sulfur cluster binding"/>
    <property type="evidence" value="ECO:0007669"/>
    <property type="project" value="TreeGrafter"/>
</dbReference>
<dbReference type="Pfam" id="PF20903">
    <property type="entry name" value="SPL"/>
    <property type="match status" value="1"/>
</dbReference>
<dbReference type="AlphaFoldDB" id="A0A6N2T7Z9"/>
<organism evidence="1">
    <name type="scientific">Anaerostipes caccae</name>
    <dbReference type="NCBI Taxonomy" id="105841"/>
    <lineage>
        <taxon>Bacteria</taxon>
        <taxon>Bacillati</taxon>
        <taxon>Bacillota</taxon>
        <taxon>Clostridia</taxon>
        <taxon>Lachnospirales</taxon>
        <taxon>Lachnospiraceae</taxon>
        <taxon>Anaerostipes</taxon>
    </lineage>
</organism>
<dbReference type="InterPro" id="IPR049539">
    <property type="entry name" value="SPL"/>
</dbReference>
<dbReference type="EC" id="4.1.99.14" evidence="1"/>
<sequence length="332" mass="38310">MKLFTAVYHEPGIFNYPLGRKLKKDFADLPWHEIKSHNRIEEMTQRPNSDFPKMKRFLIIGTRKTHRYTENHKISDYLVPFTSSGCTAMCLYCYLVCNYNKCAYLRLFVNREDMMERLIKNSKKGAVPQTFEIGSNSDLVLENMITNNLEWVIPAFAREGRGQITFPTKFASVKPLLGLDHQGKSIFRMSVNPQEIIDHIELGTSPLHQRIQAVNDMCEAGYPVGILIAPIILNDGWKEKYMNLIDQLADGLTEKAKKSITIEMIFMTYSFVQNAINKEAFPEAPDLYDNQSMSGGGRGKYRYRKELRLEAEPVLTDYVRLRLPEARLVYVC</sequence>
<keyword evidence="1" id="KW-0456">Lyase</keyword>
<dbReference type="EMBL" id="CACRSQ010000003">
    <property type="protein sequence ID" value="VYS99835.1"/>
    <property type="molecule type" value="Genomic_DNA"/>
</dbReference>
<dbReference type="GO" id="GO:0003913">
    <property type="term" value="F:DNA photolyase activity"/>
    <property type="evidence" value="ECO:0007669"/>
    <property type="project" value="TreeGrafter"/>
</dbReference>
<evidence type="ECO:0000313" key="1">
    <source>
        <dbReference type="EMBL" id="VYS99835.1"/>
    </source>
</evidence>
<dbReference type="GO" id="GO:0042601">
    <property type="term" value="C:endospore-forming forespore"/>
    <property type="evidence" value="ECO:0007669"/>
    <property type="project" value="TreeGrafter"/>
</dbReference>
<protein>
    <submittedName>
        <fullName evidence="1">Spore photoproduct lyase</fullName>
        <ecNumber evidence="1">4.1.99.14</ecNumber>
    </submittedName>
</protein>
<dbReference type="PANTHER" id="PTHR37822:SF2">
    <property type="entry name" value="SPORE PHOTOPRODUCT LYASE"/>
    <property type="match status" value="1"/>
</dbReference>
<dbReference type="GO" id="GO:1904047">
    <property type="term" value="F:S-adenosyl-L-methionine binding"/>
    <property type="evidence" value="ECO:0007669"/>
    <property type="project" value="TreeGrafter"/>
</dbReference>
<dbReference type="Gene3D" id="3.40.50.12110">
    <property type="match status" value="1"/>
</dbReference>
<proteinExistence type="predicted"/>
<name>A0A6N2T7Z9_9FIRM</name>
<dbReference type="Gene3D" id="3.80.30.30">
    <property type="match status" value="1"/>
</dbReference>
<dbReference type="PANTHER" id="PTHR37822">
    <property type="entry name" value="SPORE PHOTOPRODUCT LYASE-RELATED"/>
    <property type="match status" value="1"/>
</dbReference>
<reference evidence="1" key="1">
    <citation type="submission" date="2019-11" db="EMBL/GenBank/DDBJ databases">
        <authorList>
            <person name="Feng L."/>
        </authorList>
    </citation>
    <scope>NUCLEOTIDE SEQUENCE</scope>
    <source>
        <strain evidence="1">AcaccaeLFYP115</strain>
    </source>
</reference>
<gene>
    <name evidence="1" type="primary">splB</name>
    <name evidence="1" type="ORF">ACLFYP115_01244</name>
</gene>
<accession>A0A6N2T7Z9</accession>